<proteinExistence type="predicted"/>
<sequence>MRSHEEPLRRAGIEAYEFFDVHLRAAKGATDRRAKIHSGHMAPSSGVFSKEAPPHRARSIEADRTSAYLGRPGVERGGRTNTEFPYVICCGCTRIVVPHAEMHPPPMVPGALESPMCPT</sequence>
<dbReference type="EMBL" id="MNAD01001364">
    <property type="protein sequence ID" value="OJT05985.1"/>
    <property type="molecule type" value="Genomic_DNA"/>
</dbReference>
<accession>A0A1M2VEG3</accession>
<evidence type="ECO:0000313" key="3">
    <source>
        <dbReference type="Proteomes" id="UP000184267"/>
    </source>
</evidence>
<dbReference type="Proteomes" id="UP000184267">
    <property type="component" value="Unassembled WGS sequence"/>
</dbReference>
<dbReference type="AlphaFoldDB" id="A0A1M2VEG3"/>
<protein>
    <submittedName>
        <fullName evidence="2">Uncharacterized protein</fullName>
    </submittedName>
</protein>
<feature type="compositionally biased region" description="Basic and acidic residues" evidence="1">
    <location>
        <begin position="52"/>
        <end position="64"/>
    </location>
</feature>
<evidence type="ECO:0000313" key="2">
    <source>
        <dbReference type="EMBL" id="OJT05985.1"/>
    </source>
</evidence>
<feature type="region of interest" description="Disordered" evidence="1">
    <location>
        <begin position="31"/>
        <end position="75"/>
    </location>
</feature>
<gene>
    <name evidence="2" type="ORF">TRAPUB_3172</name>
</gene>
<reference evidence="2 3" key="1">
    <citation type="submission" date="2016-10" db="EMBL/GenBank/DDBJ databases">
        <title>Genome sequence of the basidiomycete white-rot fungus Trametes pubescens.</title>
        <authorList>
            <person name="Makela M.R."/>
            <person name="Granchi Z."/>
            <person name="Peng M."/>
            <person name="De Vries R.P."/>
            <person name="Grigoriev I."/>
            <person name="Riley R."/>
            <person name="Hilden K."/>
        </authorList>
    </citation>
    <scope>NUCLEOTIDE SEQUENCE [LARGE SCALE GENOMIC DNA]</scope>
    <source>
        <strain evidence="2 3">FBCC735</strain>
    </source>
</reference>
<evidence type="ECO:0000256" key="1">
    <source>
        <dbReference type="SAM" id="MobiDB-lite"/>
    </source>
</evidence>
<organism evidence="2 3">
    <name type="scientific">Trametes pubescens</name>
    <name type="common">White-rot fungus</name>
    <dbReference type="NCBI Taxonomy" id="154538"/>
    <lineage>
        <taxon>Eukaryota</taxon>
        <taxon>Fungi</taxon>
        <taxon>Dikarya</taxon>
        <taxon>Basidiomycota</taxon>
        <taxon>Agaricomycotina</taxon>
        <taxon>Agaricomycetes</taxon>
        <taxon>Polyporales</taxon>
        <taxon>Polyporaceae</taxon>
        <taxon>Trametes</taxon>
    </lineage>
</organism>
<comment type="caution">
    <text evidence="2">The sequence shown here is derived from an EMBL/GenBank/DDBJ whole genome shotgun (WGS) entry which is preliminary data.</text>
</comment>
<keyword evidence="3" id="KW-1185">Reference proteome</keyword>
<name>A0A1M2VEG3_TRAPU</name>